<dbReference type="GO" id="GO:0051260">
    <property type="term" value="P:protein homooligomerization"/>
    <property type="evidence" value="ECO:0007669"/>
    <property type="project" value="InterPro"/>
</dbReference>
<reference evidence="2" key="2">
    <citation type="submission" date="2025-08" db="UniProtKB">
        <authorList>
            <consortium name="Ensembl"/>
        </authorList>
    </citation>
    <scope>IDENTIFICATION</scope>
</reference>
<feature type="region of interest" description="Disordered" evidence="1">
    <location>
        <begin position="235"/>
        <end position="256"/>
    </location>
</feature>
<organism evidence="2 3">
    <name type="scientific">Gasterosteus aculeatus aculeatus</name>
    <name type="common">three-spined stickleback</name>
    <dbReference type="NCBI Taxonomy" id="481459"/>
    <lineage>
        <taxon>Eukaryota</taxon>
        <taxon>Metazoa</taxon>
        <taxon>Chordata</taxon>
        <taxon>Craniata</taxon>
        <taxon>Vertebrata</taxon>
        <taxon>Euteleostomi</taxon>
        <taxon>Actinopterygii</taxon>
        <taxon>Neopterygii</taxon>
        <taxon>Teleostei</taxon>
        <taxon>Neoteleostei</taxon>
        <taxon>Acanthomorphata</taxon>
        <taxon>Eupercaria</taxon>
        <taxon>Perciformes</taxon>
        <taxon>Cottioidei</taxon>
        <taxon>Gasterosteales</taxon>
        <taxon>Gasterosteidae</taxon>
        <taxon>Gasterosteus</taxon>
    </lineage>
</organism>
<feature type="compositionally biased region" description="Low complexity" evidence="1">
    <location>
        <begin position="113"/>
        <end position="141"/>
    </location>
</feature>
<dbReference type="Proteomes" id="UP000007635">
    <property type="component" value="Chromosome XIII"/>
</dbReference>
<keyword evidence="3" id="KW-1185">Reference proteome</keyword>
<dbReference type="AlphaFoldDB" id="A0AAQ4R105"/>
<dbReference type="GeneTree" id="ENSGT00530000064873"/>
<feature type="compositionally biased region" description="Low complexity" evidence="1">
    <location>
        <begin position="166"/>
        <end position="180"/>
    </location>
</feature>
<dbReference type="GO" id="GO:0016020">
    <property type="term" value="C:membrane"/>
    <property type="evidence" value="ECO:0007669"/>
    <property type="project" value="InterPro"/>
</dbReference>
<feature type="compositionally biased region" description="Basic residues" evidence="1">
    <location>
        <begin position="15"/>
        <end position="25"/>
    </location>
</feature>
<sequence>MGGRSYMGEAPSGNKARRSGPRRTRGWFIGGARESTVTSCGITRFPNSSREDSRVEKTTRDKQHGLTHPRVHLSRAKMKPGSLSELCLLLLLCHTHLSLAKRGGGGFGKGIGSKKSSWSSRGSTSGNAGNRNNAGSSSQGGYPKQPAQPNQGGYPPQSGRPGNPGGYPQQPGGGYPNQYPARGSPYGGGGYGGHGGYGAHGGYGGYGGGYINQNPNNRVLSPQYGGSFGYGGHAGRGGSPFSHSVQSMGMRPSDRSRGFGRSAVMAAGGGALVGMALGYGLGRFPRPPFSFHNPQEEHYYNHYMYRRYGAKSTDANDYSRDYRYSQVPQTYDSYMDSCMKRADLLPAGNPKPVDTNNNPAATTTTANASVVASAPNNSLTPGPVTPRPPNWPPDSQVAAVADVEDDDTVSIEEIGYPALIEQVKARRCLELYVVYAERYLVRPTDGAQRPEALGFVAVVTSATLMLLNSNMLMLLR</sequence>
<dbReference type="Ensembl" id="ENSGACT00000058453.1">
    <property type="protein sequence ID" value="ENSGACP00000056448.1"/>
    <property type="gene ID" value="ENSGACG00000034317.1"/>
</dbReference>
<reference evidence="2 3" key="1">
    <citation type="journal article" date="2021" name="G3 (Bethesda)">
        <title>Improved contiguity of the threespine stickleback genome using long-read sequencing.</title>
        <authorList>
            <person name="Nath S."/>
            <person name="Shaw D.E."/>
            <person name="White M.A."/>
        </authorList>
    </citation>
    <scope>NUCLEOTIDE SEQUENCE [LARGE SCALE GENOMIC DNA]</scope>
    <source>
        <strain evidence="2 3">Lake Benthic</strain>
    </source>
</reference>
<dbReference type="SUPFAM" id="SSF54098">
    <property type="entry name" value="Prion-like"/>
    <property type="match status" value="1"/>
</dbReference>
<name>A0AAQ4R105_GASAC</name>
<dbReference type="InterPro" id="IPR036924">
    <property type="entry name" value="Prion/Doppel_b-ribbon_dom_sf"/>
</dbReference>
<evidence type="ECO:0000313" key="3">
    <source>
        <dbReference type="Proteomes" id="UP000007635"/>
    </source>
</evidence>
<evidence type="ECO:0000256" key="1">
    <source>
        <dbReference type="SAM" id="MobiDB-lite"/>
    </source>
</evidence>
<evidence type="ECO:0000313" key="2">
    <source>
        <dbReference type="Ensembl" id="ENSGACP00000056448.1"/>
    </source>
</evidence>
<accession>A0AAQ4R105</accession>
<proteinExistence type="predicted"/>
<feature type="region of interest" description="Disordered" evidence="1">
    <location>
        <begin position="1"/>
        <end position="27"/>
    </location>
</feature>
<protein>
    <recommendedName>
        <fullName evidence="4">Prion protein, related sequence 3</fullName>
    </recommendedName>
</protein>
<evidence type="ECO:0008006" key="4">
    <source>
        <dbReference type="Google" id="ProtNLM"/>
    </source>
</evidence>
<dbReference type="Gene3D" id="1.10.790.10">
    <property type="entry name" value="Prion/Doppel protein, beta-ribbon domain"/>
    <property type="match status" value="1"/>
</dbReference>
<feature type="region of interest" description="Disordered" evidence="1">
    <location>
        <begin position="102"/>
        <end position="181"/>
    </location>
</feature>
<feature type="compositionally biased region" description="Gly residues" evidence="1">
    <location>
        <begin position="102"/>
        <end position="111"/>
    </location>
</feature>
<feature type="compositionally biased region" description="Basic and acidic residues" evidence="1">
    <location>
        <begin position="49"/>
        <end position="64"/>
    </location>
</feature>
<reference evidence="2" key="3">
    <citation type="submission" date="2025-09" db="UniProtKB">
        <authorList>
            <consortium name="Ensembl"/>
        </authorList>
    </citation>
    <scope>IDENTIFICATION</scope>
</reference>
<feature type="region of interest" description="Disordered" evidence="1">
    <location>
        <begin position="41"/>
        <end position="73"/>
    </location>
</feature>